<sequence length="66" mass="7646">MQTKGSQQLPNSKKQTNNGILSKPKQNETQKKLRHAGKLRNISHHIIKLAIFEITRDKPKKCKTRK</sequence>
<reference evidence="3" key="1">
    <citation type="journal article" date="2011" name="Nature">
        <title>Genome sequence and analysis of the tuber crop potato.</title>
        <authorList>
            <consortium name="The Potato Genome Sequencing Consortium"/>
        </authorList>
    </citation>
    <scope>NUCLEOTIDE SEQUENCE [LARGE SCALE GENOMIC DNA]</scope>
    <source>
        <strain evidence="3">cv. DM1-3 516 R44</strain>
    </source>
</reference>
<dbReference type="Proteomes" id="UP000011115">
    <property type="component" value="Unassembled WGS sequence"/>
</dbReference>
<reference evidence="2" key="2">
    <citation type="submission" date="2015-06" db="UniProtKB">
        <authorList>
            <consortium name="EnsemblPlants"/>
        </authorList>
    </citation>
    <scope>IDENTIFICATION</scope>
    <source>
        <strain evidence="2">DM1-3 516 R44</strain>
    </source>
</reference>
<evidence type="ECO:0000313" key="2">
    <source>
        <dbReference type="EnsemblPlants" id="PGSC0003DMT400036542"/>
    </source>
</evidence>
<accession>M1B3T2</accession>
<proteinExistence type="predicted"/>
<evidence type="ECO:0000256" key="1">
    <source>
        <dbReference type="SAM" id="MobiDB-lite"/>
    </source>
</evidence>
<dbReference type="PaxDb" id="4113-PGSC0003DMT400036542"/>
<evidence type="ECO:0000313" key="3">
    <source>
        <dbReference type="Proteomes" id="UP000011115"/>
    </source>
</evidence>
<feature type="compositionally biased region" description="Polar residues" evidence="1">
    <location>
        <begin position="1"/>
        <end position="20"/>
    </location>
</feature>
<dbReference type="HOGENOM" id="CLU_2836157_0_0_1"/>
<dbReference type="InParanoid" id="M1B3T2"/>
<feature type="region of interest" description="Disordered" evidence="1">
    <location>
        <begin position="1"/>
        <end position="39"/>
    </location>
</feature>
<protein>
    <submittedName>
        <fullName evidence="2">Uncharacterized protein</fullName>
    </submittedName>
</protein>
<organism evidence="2 3">
    <name type="scientific">Solanum tuberosum</name>
    <name type="common">Potato</name>
    <dbReference type="NCBI Taxonomy" id="4113"/>
    <lineage>
        <taxon>Eukaryota</taxon>
        <taxon>Viridiplantae</taxon>
        <taxon>Streptophyta</taxon>
        <taxon>Embryophyta</taxon>
        <taxon>Tracheophyta</taxon>
        <taxon>Spermatophyta</taxon>
        <taxon>Magnoliopsida</taxon>
        <taxon>eudicotyledons</taxon>
        <taxon>Gunneridae</taxon>
        <taxon>Pentapetalae</taxon>
        <taxon>asterids</taxon>
        <taxon>lamiids</taxon>
        <taxon>Solanales</taxon>
        <taxon>Solanaceae</taxon>
        <taxon>Solanoideae</taxon>
        <taxon>Solaneae</taxon>
        <taxon>Solanum</taxon>
    </lineage>
</organism>
<dbReference type="AlphaFoldDB" id="M1B3T2"/>
<keyword evidence="3" id="KW-1185">Reference proteome</keyword>
<dbReference type="Gramene" id="PGSC0003DMT400036542">
    <property type="protein sequence ID" value="PGSC0003DMT400036542"/>
    <property type="gene ID" value="PGSC0003DMG400014082"/>
</dbReference>
<name>M1B3T2_SOLTU</name>
<dbReference type="EnsemblPlants" id="PGSC0003DMT400036542">
    <property type="protein sequence ID" value="PGSC0003DMT400036542"/>
    <property type="gene ID" value="PGSC0003DMG400014082"/>
</dbReference>